<dbReference type="GO" id="GO:0090730">
    <property type="term" value="C:Las1 complex"/>
    <property type="evidence" value="ECO:0007669"/>
    <property type="project" value="InterPro"/>
</dbReference>
<dbReference type="InterPro" id="IPR007174">
    <property type="entry name" value="Las1"/>
</dbReference>
<dbReference type="GO" id="GO:0004519">
    <property type="term" value="F:endonuclease activity"/>
    <property type="evidence" value="ECO:0007669"/>
    <property type="project" value="InterPro"/>
</dbReference>
<dbReference type="PANTHER" id="PTHR15002:SF0">
    <property type="entry name" value="RIBOSOMAL BIOGENESIS PROTEIN LAS1L"/>
    <property type="match status" value="1"/>
</dbReference>
<protein>
    <submittedName>
        <fullName evidence="1">Uncharacterized protein</fullName>
    </submittedName>
</protein>
<evidence type="ECO:0000313" key="2">
    <source>
        <dbReference type="Proteomes" id="UP000244803"/>
    </source>
</evidence>
<accession>A0A976M7H8</accession>
<dbReference type="PANTHER" id="PTHR15002">
    <property type="entry name" value="RIBOSOMAL BIOGENESIS PROTEIN LAS1L"/>
    <property type="match status" value="1"/>
</dbReference>
<dbReference type="GO" id="GO:0030687">
    <property type="term" value="C:preribosome, large subunit precursor"/>
    <property type="evidence" value="ECO:0007669"/>
    <property type="project" value="TreeGrafter"/>
</dbReference>
<dbReference type="GO" id="GO:0000460">
    <property type="term" value="P:maturation of 5.8S rRNA"/>
    <property type="evidence" value="ECO:0007669"/>
    <property type="project" value="TreeGrafter"/>
</dbReference>
<sequence length="609" mass="71470">MIYEPTAWYSYSQFSDIFNRLSDVNEYERILFQIQLWMARGRVPAAIHATSFLLNVIVSDKKSEMPTSHMRDLYAMTIIRTVNLLLDQEQDSLYAKSMLLMGKEANLPENVIKARHRCSHGDIPDLESLRIVCRDAFNYVYKKYWTNQHRIVASKLNDDYNFTFLLFSIFLLSRSGVDMSRSLSYSNKLARVIRGPRIYKFNSENTSEACNETTCVLEHLRKVRSLKNNRKHLSIYRRLNLYGKKHCKYELRTSVRFYIGILRKIMNSCVHEDIFISVFVECVFANYSPGQSQMFLLMLFLVSSQYSFNFTVKLVAHMLNFIFDISDIFTNIHTHEVNSILRRINSCYNVLIHLNKSEQKLVNHTGPDSHGLNSDKYRNSVNEWLLILLQYANCSKTKQFNKYHLDYLRLIKDLSYTEYDRMINYEFTSLSRILVCIKLILPLYIVKLGNSGHSKSVSGWNDDKLSHLICLNRWVNDFGGRYVFSVIDEEAKRKALLESRANYKHNVETLNKNLLPGTLWDDNECRVKYIYPPSETTKFSVHERILDSFGKIARNKLFENDFGDKRVLKVQSQMYNINGSLGSEKEKIRIQKKIFRAISYAICIYRSQI</sequence>
<dbReference type="AlphaFoldDB" id="A0A976M7H8"/>
<organism evidence="1 2">
    <name type="scientific">Theileria orientalis</name>
    <dbReference type="NCBI Taxonomy" id="68886"/>
    <lineage>
        <taxon>Eukaryota</taxon>
        <taxon>Sar</taxon>
        <taxon>Alveolata</taxon>
        <taxon>Apicomplexa</taxon>
        <taxon>Aconoidasida</taxon>
        <taxon>Piroplasmida</taxon>
        <taxon>Theileriidae</taxon>
        <taxon>Theileria</taxon>
    </lineage>
</organism>
<dbReference type="OrthoDB" id="10263222at2759"/>
<dbReference type="GO" id="GO:0000470">
    <property type="term" value="P:maturation of LSU-rRNA"/>
    <property type="evidence" value="ECO:0007669"/>
    <property type="project" value="TreeGrafter"/>
</dbReference>
<dbReference type="EMBL" id="CP056068">
    <property type="protein sequence ID" value="UKJ90117.1"/>
    <property type="molecule type" value="Genomic_DNA"/>
</dbReference>
<evidence type="ECO:0000313" key="1">
    <source>
        <dbReference type="EMBL" id="UKJ90117.1"/>
    </source>
</evidence>
<dbReference type="Proteomes" id="UP000244803">
    <property type="component" value="Chromosome 2"/>
</dbReference>
<dbReference type="Pfam" id="PF04031">
    <property type="entry name" value="Las1"/>
    <property type="match status" value="1"/>
</dbReference>
<name>A0A976M7H8_THEOR</name>
<proteinExistence type="predicted"/>
<gene>
    <name evidence="1" type="ORF">MACJ_001047</name>
</gene>
<reference evidence="1" key="1">
    <citation type="submission" date="2022-07" db="EMBL/GenBank/DDBJ databases">
        <title>Evaluation of T. orientalis genome assembly methods using nanopore sequencing and analysis of variation between genomes.</title>
        <authorList>
            <person name="Yam J."/>
            <person name="Micallef M.L."/>
            <person name="Liu M."/>
            <person name="Djordjevic S.P."/>
            <person name="Bogema D.R."/>
            <person name="Jenkins C."/>
        </authorList>
    </citation>
    <scope>NUCLEOTIDE SEQUENCE</scope>
    <source>
        <strain evidence="1">Fish Creek</strain>
    </source>
</reference>